<evidence type="ECO:0000256" key="3">
    <source>
        <dbReference type="ARBA" id="ARBA00022692"/>
    </source>
</evidence>
<reference evidence="7 8" key="1">
    <citation type="submission" date="2024-02" db="EMBL/GenBank/DDBJ databases">
        <title>A chromosome-level genome assembly of Drosophila madeirensis, a fruit fly species endemic to Madeira island.</title>
        <authorList>
            <person name="Tomihara K."/>
            <person name="Llopart A."/>
            <person name="Yamamoto D."/>
        </authorList>
    </citation>
    <scope>NUCLEOTIDE SEQUENCE [LARGE SCALE GENOMIC DNA]</scope>
    <source>
        <strain evidence="7 8">RF1</strain>
    </source>
</reference>
<name>A0AAU9FCW4_DROMD</name>
<dbReference type="GO" id="GO:0005741">
    <property type="term" value="C:mitochondrial outer membrane"/>
    <property type="evidence" value="ECO:0007669"/>
    <property type="project" value="UniProtKB-SubCell"/>
</dbReference>
<accession>A0AAU9FCW4</accession>
<evidence type="ECO:0008006" key="9">
    <source>
        <dbReference type="Google" id="ProtNLM"/>
    </source>
</evidence>
<evidence type="ECO:0000256" key="2">
    <source>
        <dbReference type="ARBA" id="ARBA00009160"/>
    </source>
</evidence>
<gene>
    <name evidence="7" type="ORF">DMAD_11366</name>
</gene>
<keyword evidence="5 6" id="KW-0472">Membrane</keyword>
<proteinExistence type="inferred from homology"/>
<organism evidence="7 8">
    <name type="scientific">Drosophila madeirensis</name>
    <name type="common">Fruit fly</name>
    <dbReference type="NCBI Taxonomy" id="30013"/>
    <lineage>
        <taxon>Eukaryota</taxon>
        <taxon>Metazoa</taxon>
        <taxon>Ecdysozoa</taxon>
        <taxon>Arthropoda</taxon>
        <taxon>Hexapoda</taxon>
        <taxon>Insecta</taxon>
        <taxon>Pterygota</taxon>
        <taxon>Neoptera</taxon>
        <taxon>Endopterygota</taxon>
        <taxon>Diptera</taxon>
        <taxon>Brachycera</taxon>
        <taxon>Muscomorpha</taxon>
        <taxon>Ephydroidea</taxon>
        <taxon>Drosophilidae</taxon>
        <taxon>Drosophila</taxon>
        <taxon>Sophophora</taxon>
    </lineage>
</organism>
<evidence type="ECO:0000256" key="6">
    <source>
        <dbReference type="SAM" id="Phobius"/>
    </source>
</evidence>
<feature type="transmembrane region" description="Helical" evidence="6">
    <location>
        <begin position="45"/>
        <end position="64"/>
    </location>
</feature>
<comment type="subcellular location">
    <subcellularLocation>
        <location evidence="1">Mitochondrion outer membrane</location>
        <topology evidence="1">Multi-pass membrane protein</topology>
    </subcellularLocation>
</comment>
<evidence type="ECO:0000313" key="8">
    <source>
        <dbReference type="Proteomes" id="UP001500889"/>
    </source>
</evidence>
<sequence length="129" mass="13296">MSECLDTKGALDGLSRRSPYTQIALGAGTGFLTGYVLFKASKVAAIVAGGTILVLQLAVQTGVIKSSPLETIVLQGHPRNAGNVRAQPTATTNSQSPREQLNKAYDVIAGSSRICVAMCGGFLLGFGLA</sequence>
<evidence type="ECO:0000256" key="4">
    <source>
        <dbReference type="ARBA" id="ARBA00022989"/>
    </source>
</evidence>
<protein>
    <recommendedName>
        <fullName evidence="9">FUN14 domain-containing protein 1</fullName>
    </recommendedName>
</protein>
<evidence type="ECO:0000256" key="5">
    <source>
        <dbReference type="ARBA" id="ARBA00023136"/>
    </source>
</evidence>
<feature type="transmembrane region" description="Helical" evidence="6">
    <location>
        <begin position="107"/>
        <end position="128"/>
    </location>
</feature>
<keyword evidence="4 6" id="KW-1133">Transmembrane helix</keyword>
<dbReference type="AlphaFoldDB" id="A0AAU9FCW4"/>
<keyword evidence="8" id="KW-1185">Reference proteome</keyword>
<dbReference type="PANTHER" id="PTHR21346:SF0">
    <property type="entry name" value="RE45833P"/>
    <property type="match status" value="1"/>
</dbReference>
<comment type="similarity">
    <text evidence="2">Belongs to the FUN14 family.</text>
</comment>
<dbReference type="PANTHER" id="PTHR21346">
    <property type="entry name" value="FUN14 DOMAIN CONTAINING"/>
    <property type="match status" value="1"/>
</dbReference>
<dbReference type="EMBL" id="AP029264">
    <property type="protein sequence ID" value="BFF93525.1"/>
    <property type="molecule type" value="Genomic_DNA"/>
</dbReference>
<dbReference type="Pfam" id="PF04930">
    <property type="entry name" value="FUN14"/>
    <property type="match status" value="1"/>
</dbReference>
<dbReference type="GO" id="GO:0000422">
    <property type="term" value="P:autophagy of mitochondrion"/>
    <property type="evidence" value="ECO:0007669"/>
    <property type="project" value="TreeGrafter"/>
</dbReference>
<feature type="transmembrane region" description="Helical" evidence="6">
    <location>
        <begin position="20"/>
        <end position="38"/>
    </location>
</feature>
<evidence type="ECO:0000256" key="1">
    <source>
        <dbReference type="ARBA" id="ARBA00004374"/>
    </source>
</evidence>
<evidence type="ECO:0000313" key="7">
    <source>
        <dbReference type="EMBL" id="BFF93525.1"/>
    </source>
</evidence>
<dbReference type="InterPro" id="IPR007014">
    <property type="entry name" value="FUN14"/>
</dbReference>
<keyword evidence="3 6" id="KW-0812">Transmembrane</keyword>
<dbReference type="Proteomes" id="UP001500889">
    <property type="component" value="Chromosome U"/>
</dbReference>